<reference evidence="1" key="1">
    <citation type="journal article" date="2020" name="Nature">
        <title>Giant virus diversity and host interactions through global metagenomics.</title>
        <authorList>
            <person name="Schulz F."/>
            <person name="Roux S."/>
            <person name="Paez-Espino D."/>
            <person name="Jungbluth S."/>
            <person name="Walsh D.A."/>
            <person name="Denef V.J."/>
            <person name="McMahon K.D."/>
            <person name="Konstantinidis K.T."/>
            <person name="Eloe-Fadrosh E.A."/>
            <person name="Kyrpides N.C."/>
            <person name="Woyke T."/>
        </authorList>
    </citation>
    <scope>NUCLEOTIDE SEQUENCE</scope>
    <source>
        <strain evidence="1">GVMAG-M-3300009159-65</strain>
    </source>
</reference>
<proteinExistence type="predicted"/>
<sequence length="345" mass="40672">MNNTRRTNININNINNNSKKKISYNKLKYIKLKNEYKFYKTLQNAIYTEYPYYSYILWPNGIPKMYYSIIRVLIKYKNSTMYGFIAKEINNFIDKIIASPNHNSESSITNNQSNKNGVYKGKKMYINLYNELANAANNVRIIEKEHNKENINTLKIYVKPKNGYDVLIDMFMLCYNIHLKETVDITNILYIFDFDMNIFNKNSKNVEIKEIEEIEKRIISYNKSKNVDDLKIKANINEILKSPSGIYYALNIFFNDRKEANDKLNKIIKEIGDEANDISKIFLLHKTALITTESVKSVNEAQHFSECFKINYNNAIKLMLTTTTKENNDPYHIYENLNESYFTNC</sequence>
<accession>A0A6C0EVM4</accession>
<protein>
    <submittedName>
        <fullName evidence="1">Uncharacterized protein</fullName>
    </submittedName>
</protein>
<name>A0A6C0EVM4_9ZZZZ</name>
<dbReference type="AlphaFoldDB" id="A0A6C0EVM4"/>
<evidence type="ECO:0000313" key="1">
    <source>
        <dbReference type="EMBL" id="QHT32290.1"/>
    </source>
</evidence>
<organism evidence="1">
    <name type="scientific">viral metagenome</name>
    <dbReference type="NCBI Taxonomy" id="1070528"/>
    <lineage>
        <taxon>unclassified sequences</taxon>
        <taxon>metagenomes</taxon>
        <taxon>organismal metagenomes</taxon>
    </lineage>
</organism>
<dbReference type="EMBL" id="MN738934">
    <property type="protein sequence ID" value="QHT32290.1"/>
    <property type="molecule type" value="Genomic_DNA"/>
</dbReference>